<reference evidence="2" key="1">
    <citation type="submission" date="2023-01" db="EMBL/GenBank/DDBJ databases">
        <title>Metagenome sequencing of chrysophaentin producing Chrysophaeum taylorii.</title>
        <authorList>
            <person name="Davison J."/>
            <person name="Bewley C."/>
        </authorList>
    </citation>
    <scope>NUCLEOTIDE SEQUENCE</scope>
    <source>
        <strain evidence="2">NIES-1699</strain>
    </source>
</reference>
<dbReference type="EMBL" id="JAQMWT010000524">
    <property type="protein sequence ID" value="KAJ8600286.1"/>
    <property type="molecule type" value="Genomic_DNA"/>
</dbReference>
<feature type="compositionally biased region" description="Acidic residues" evidence="1">
    <location>
        <begin position="18"/>
        <end position="29"/>
    </location>
</feature>
<comment type="caution">
    <text evidence="2">The sequence shown here is derived from an EMBL/GenBank/DDBJ whole genome shotgun (WGS) entry which is preliminary data.</text>
</comment>
<organism evidence="2 3">
    <name type="scientific">Chrysophaeum taylorii</name>
    <dbReference type="NCBI Taxonomy" id="2483200"/>
    <lineage>
        <taxon>Eukaryota</taxon>
        <taxon>Sar</taxon>
        <taxon>Stramenopiles</taxon>
        <taxon>Ochrophyta</taxon>
        <taxon>Pelagophyceae</taxon>
        <taxon>Pelagomonadales</taxon>
        <taxon>Pelagomonadaceae</taxon>
        <taxon>Chrysophaeum</taxon>
    </lineage>
</organism>
<feature type="compositionally biased region" description="Basic and acidic residues" evidence="1">
    <location>
        <begin position="339"/>
        <end position="348"/>
    </location>
</feature>
<feature type="compositionally biased region" description="Acidic residues" evidence="1">
    <location>
        <begin position="349"/>
        <end position="360"/>
    </location>
</feature>
<evidence type="ECO:0000313" key="2">
    <source>
        <dbReference type="EMBL" id="KAJ8600286.1"/>
    </source>
</evidence>
<name>A0AAD7XJ58_9STRA</name>
<proteinExistence type="predicted"/>
<dbReference type="Gene3D" id="3.30.1520.10">
    <property type="entry name" value="Phox-like domain"/>
    <property type="match status" value="1"/>
</dbReference>
<feature type="region of interest" description="Disordered" evidence="1">
    <location>
        <begin position="339"/>
        <end position="367"/>
    </location>
</feature>
<protein>
    <recommendedName>
        <fullName evidence="4">PX domain-containing protein</fullName>
    </recommendedName>
</protein>
<dbReference type="SUPFAM" id="SSF64268">
    <property type="entry name" value="PX domain"/>
    <property type="match status" value="1"/>
</dbReference>
<keyword evidence="3" id="KW-1185">Reference proteome</keyword>
<dbReference type="Proteomes" id="UP001230188">
    <property type="component" value="Unassembled WGS sequence"/>
</dbReference>
<evidence type="ECO:0000256" key="1">
    <source>
        <dbReference type="SAM" id="MobiDB-lite"/>
    </source>
</evidence>
<sequence>MEEEEEEEEVERERLETLDLEGEEEEEEEIRANPCSAVQHLIEEGGPLARMAAAAASARKKYFEQSEEEGDSPSRRRRDVSGIERVVSVEVRPKLESLTVTSKVRYEGCDAELTIGGTLTRTVSDFEWLRRRLVDEFPGCVVPPLLGKDPPALNRFVARVVEHPVLTSSGNLLELISFSDSELKETKLRSPSRPPPLLVRVGAVILDVVGDATPVDLTPHPKRREADVRELYAWARDQAAKMSKCERECALGVAALAQFETMDKSGPPASGPARALAALRELVGLAKALCEAIQGRERTRLQLVAAKNALELNKVSDTARRAMENAACSQLEAARDLEAGRPAEREGCDELPVENVDDDEGGRRRPPGWENIVETLKTRAATLGGLGLRVVSKLSTAAANASSGDREVRRARDLVASLERRFSEADSRLTADAPALKQAWDDLQLQAFESFAIGEQNRADVARAKADGAALKLAAKKATTTSSTTTTEII</sequence>
<feature type="region of interest" description="Disordered" evidence="1">
    <location>
        <begin position="1"/>
        <end position="33"/>
    </location>
</feature>
<evidence type="ECO:0000313" key="3">
    <source>
        <dbReference type="Proteomes" id="UP001230188"/>
    </source>
</evidence>
<dbReference type="AlphaFoldDB" id="A0AAD7XJ58"/>
<gene>
    <name evidence="2" type="ORF">CTAYLR_000676</name>
</gene>
<accession>A0AAD7XJ58</accession>
<dbReference type="InterPro" id="IPR036871">
    <property type="entry name" value="PX_dom_sf"/>
</dbReference>
<feature type="compositionally biased region" description="Acidic residues" evidence="1">
    <location>
        <begin position="1"/>
        <end position="10"/>
    </location>
</feature>
<evidence type="ECO:0008006" key="4">
    <source>
        <dbReference type="Google" id="ProtNLM"/>
    </source>
</evidence>
<dbReference type="GO" id="GO:0035091">
    <property type="term" value="F:phosphatidylinositol binding"/>
    <property type="evidence" value="ECO:0007669"/>
    <property type="project" value="InterPro"/>
</dbReference>